<protein>
    <recommendedName>
        <fullName evidence="2">Meiotically up-regulated protein Msb1/Mug8 domain-containing protein</fullName>
    </recommendedName>
</protein>
<feature type="compositionally biased region" description="Low complexity" evidence="1">
    <location>
        <begin position="942"/>
        <end position="959"/>
    </location>
</feature>
<feature type="compositionally biased region" description="Basic and acidic residues" evidence="1">
    <location>
        <begin position="760"/>
        <end position="770"/>
    </location>
</feature>
<feature type="region of interest" description="Disordered" evidence="1">
    <location>
        <begin position="1"/>
        <end position="94"/>
    </location>
</feature>
<dbReference type="InterPro" id="IPR037508">
    <property type="entry name" value="Msb1/Mug8"/>
</dbReference>
<organism evidence="3 4">
    <name type="scientific">Wolfiporia cocos (strain MD-104)</name>
    <name type="common">Brown rot fungus</name>
    <dbReference type="NCBI Taxonomy" id="742152"/>
    <lineage>
        <taxon>Eukaryota</taxon>
        <taxon>Fungi</taxon>
        <taxon>Dikarya</taxon>
        <taxon>Basidiomycota</taxon>
        <taxon>Agaricomycotina</taxon>
        <taxon>Agaricomycetes</taxon>
        <taxon>Polyporales</taxon>
        <taxon>Phaeolaceae</taxon>
        <taxon>Wolfiporia</taxon>
    </lineage>
</organism>
<feature type="compositionally biased region" description="Basic and acidic residues" evidence="1">
    <location>
        <begin position="1047"/>
        <end position="1078"/>
    </location>
</feature>
<dbReference type="Gene3D" id="1.10.555.10">
    <property type="entry name" value="Rho GTPase activation protein"/>
    <property type="match status" value="1"/>
</dbReference>
<evidence type="ECO:0000256" key="1">
    <source>
        <dbReference type="SAM" id="MobiDB-lite"/>
    </source>
</evidence>
<dbReference type="PANTHER" id="PTHR28093">
    <property type="entry name" value="MORPHOGENESIS-RELATED PROTEIN MSB1"/>
    <property type="match status" value="1"/>
</dbReference>
<feature type="region of interest" description="Disordered" evidence="1">
    <location>
        <begin position="481"/>
        <end position="535"/>
    </location>
</feature>
<feature type="compositionally biased region" description="Low complexity" evidence="1">
    <location>
        <begin position="584"/>
        <end position="598"/>
    </location>
</feature>
<feature type="compositionally biased region" description="Low complexity" evidence="1">
    <location>
        <begin position="32"/>
        <end position="50"/>
    </location>
</feature>
<dbReference type="AlphaFoldDB" id="A0A2H3JL66"/>
<sequence length="1084" mass="116258">MATFLSKVFSRKKELTATRSPGHSLLEGKYEAVSPSVSPSAASFPATSAVQQDTSKEKERGREREKDSGFPLFKSRSRPMSPKPIAPKAPDAPHLTLNLPVPKEEKSRALGVVFEADPDDRSIVSDRVIGERRLNPLEALLLVKACSKAIVDRGGLETLGVMHPHWYSASPDVQRKLISLFIHSLSPKSPITTLSPTASSPSAIFNSELEYTRSPHDIAAVLRWALRHLRLIGDAFGKDTDPWKWYLAFAEAERTSSYPSSAFSELLVPQLPPAHLQLLAATLEIVSSLAAHSERNGISGSKLSKVLGLWLLTAQRSTSEDDWAAFYARWERAGRILEHLFLAQIRDEMARKKMPLRLQELVTGYPFYKDSLPEDGLLPRPRLSTRQYDALYVRIESKLPDFKATPPKMHPLRIIASAMRSEATSEANQYDNVWEAIKQTVTATGNSETTASDAASYPSFSRVFADETIRLLSLIPAEHSGSATPTMNLLSPLPRASRPTRRRSTSPSLPSHGKAFSSTTITTNSTSSDTPETPKDWLDFSSIGFGESTLGNDFAKTLLDSDVEKTQPPEVSRQSSKKRKDPSPARSRPSSMANPAASVGDTMPLSPKPLPSKCASINLTQLDEAFIDFWSDALLDPIASDWPSFVIGQLKPISGVEVAGRPISWLVLEHVFTRPPPPPEPQPVSPVTSHRASSPKPSLRSNVSAAGRKGAIFSINKRRFTLFSTTTPSNGDADAKITRKKVSKTPVIGELGEIVAEEPDSRTITRRGEPKGLGLSGVDVSAGGNASSPAKTTDLPPIPIVEAPSAEDDAASSSPIKTDEELSEKPTVIVPEAVSVPVDPPAATSSPESPADSKPLPPAPEPVVLTGETPGPQVALDTSEPATLAEVSSPSSPLSVIQTSAGVPAQEADQETTRIDASDHAQDSPVAPEVPPKDDLAGEAQTEAVTVSEGAAAEAAVETDVSGSQPPSVPDEVVSDPAFVTDAGAAAASVDEDSSAYSRDEHAVAEHSQESSEEVEVADVEPSSAHDPSLPEPEPEHETSETFDSPEAEREVADDLPEEERLAESATHVADDVHDDVSHQVADA</sequence>
<keyword evidence="4" id="KW-1185">Reference proteome</keyword>
<accession>A0A2H3JL66</accession>
<dbReference type="PANTHER" id="PTHR28093:SF1">
    <property type="entry name" value="MORPHOGENESIS-RELATED PROTEIN MSB1"/>
    <property type="match status" value="1"/>
</dbReference>
<feature type="region of interest" description="Disordered" evidence="1">
    <location>
        <begin position="559"/>
        <end position="607"/>
    </location>
</feature>
<dbReference type="EMBL" id="KB468135">
    <property type="protein sequence ID" value="PCH42942.1"/>
    <property type="molecule type" value="Genomic_DNA"/>
</dbReference>
<feature type="region of interest" description="Disordered" evidence="1">
    <location>
        <begin position="677"/>
        <end position="705"/>
    </location>
</feature>
<feature type="region of interest" description="Disordered" evidence="1">
    <location>
        <begin position="760"/>
        <end position="1084"/>
    </location>
</feature>
<dbReference type="STRING" id="742152.A0A2H3JL66"/>
<feature type="compositionally biased region" description="Basic and acidic residues" evidence="1">
    <location>
        <begin position="998"/>
        <end position="1010"/>
    </location>
</feature>
<evidence type="ECO:0000259" key="2">
    <source>
        <dbReference type="Pfam" id="PF08101"/>
    </source>
</evidence>
<dbReference type="Pfam" id="PF08101">
    <property type="entry name" value="Msb1-Mug8_dom"/>
    <property type="match status" value="1"/>
</dbReference>
<evidence type="ECO:0000313" key="3">
    <source>
        <dbReference type="EMBL" id="PCH42942.1"/>
    </source>
</evidence>
<dbReference type="Proteomes" id="UP000218811">
    <property type="component" value="Unassembled WGS sequence"/>
</dbReference>
<proteinExistence type="predicted"/>
<feature type="compositionally biased region" description="Low complexity" evidence="1">
    <location>
        <begin position="970"/>
        <end position="989"/>
    </location>
</feature>
<feature type="compositionally biased region" description="Basic and acidic residues" evidence="1">
    <location>
        <begin position="911"/>
        <end position="922"/>
    </location>
</feature>
<feature type="compositionally biased region" description="Low complexity" evidence="1">
    <location>
        <begin position="841"/>
        <end position="853"/>
    </location>
</feature>
<dbReference type="OMA" id="VVGWDAY"/>
<feature type="compositionally biased region" description="Polar residues" evidence="1">
    <location>
        <begin position="886"/>
        <end position="901"/>
    </location>
</feature>
<dbReference type="InterPro" id="IPR008936">
    <property type="entry name" value="Rho_GTPase_activation_prot"/>
</dbReference>
<name>A0A2H3JL66_WOLCO</name>
<dbReference type="OrthoDB" id="3362494at2759"/>
<reference evidence="3 4" key="1">
    <citation type="journal article" date="2012" name="Science">
        <title>The Paleozoic origin of enzymatic lignin decomposition reconstructed from 31 fungal genomes.</title>
        <authorList>
            <person name="Floudas D."/>
            <person name="Binder M."/>
            <person name="Riley R."/>
            <person name="Barry K."/>
            <person name="Blanchette R.A."/>
            <person name="Henrissat B."/>
            <person name="Martinez A.T."/>
            <person name="Otillar R."/>
            <person name="Spatafora J.W."/>
            <person name="Yadav J.S."/>
            <person name="Aerts A."/>
            <person name="Benoit I."/>
            <person name="Boyd A."/>
            <person name="Carlson A."/>
            <person name="Copeland A."/>
            <person name="Coutinho P.M."/>
            <person name="de Vries R.P."/>
            <person name="Ferreira P."/>
            <person name="Findley K."/>
            <person name="Foster B."/>
            <person name="Gaskell J."/>
            <person name="Glotzer D."/>
            <person name="Gorecki P."/>
            <person name="Heitman J."/>
            <person name="Hesse C."/>
            <person name="Hori C."/>
            <person name="Igarashi K."/>
            <person name="Jurgens J.A."/>
            <person name="Kallen N."/>
            <person name="Kersten P."/>
            <person name="Kohler A."/>
            <person name="Kuees U."/>
            <person name="Kumar T.K.A."/>
            <person name="Kuo A."/>
            <person name="LaButti K."/>
            <person name="Larrondo L.F."/>
            <person name="Lindquist E."/>
            <person name="Ling A."/>
            <person name="Lombard V."/>
            <person name="Lucas S."/>
            <person name="Lundell T."/>
            <person name="Martin R."/>
            <person name="McLaughlin D.J."/>
            <person name="Morgenstern I."/>
            <person name="Morin E."/>
            <person name="Murat C."/>
            <person name="Nagy L.G."/>
            <person name="Nolan M."/>
            <person name="Ohm R.A."/>
            <person name="Patyshakuliyeva A."/>
            <person name="Rokas A."/>
            <person name="Ruiz-Duenas F.J."/>
            <person name="Sabat G."/>
            <person name="Salamov A."/>
            <person name="Samejima M."/>
            <person name="Schmutz J."/>
            <person name="Slot J.C."/>
            <person name="St John F."/>
            <person name="Stenlid J."/>
            <person name="Sun H."/>
            <person name="Sun S."/>
            <person name="Syed K."/>
            <person name="Tsang A."/>
            <person name="Wiebenga A."/>
            <person name="Young D."/>
            <person name="Pisabarro A."/>
            <person name="Eastwood D.C."/>
            <person name="Martin F."/>
            <person name="Cullen D."/>
            <person name="Grigoriev I.V."/>
            <person name="Hibbett D.S."/>
        </authorList>
    </citation>
    <scope>NUCLEOTIDE SEQUENCE [LARGE SCALE GENOMIC DNA]</scope>
    <source>
        <strain evidence="3 4">MD-104</strain>
    </source>
</reference>
<feature type="domain" description="Meiotically up-regulated protein Msb1/Mug8" evidence="2">
    <location>
        <begin position="242"/>
        <end position="366"/>
    </location>
</feature>
<evidence type="ECO:0000313" key="4">
    <source>
        <dbReference type="Proteomes" id="UP000218811"/>
    </source>
</evidence>
<feature type="compositionally biased region" description="Polar residues" evidence="1">
    <location>
        <begin position="687"/>
        <end position="704"/>
    </location>
</feature>
<dbReference type="InterPro" id="IPR012965">
    <property type="entry name" value="Msb1/Mug8_dom"/>
</dbReference>
<feature type="compositionally biased region" description="Low complexity" evidence="1">
    <location>
        <begin position="505"/>
        <end position="530"/>
    </location>
</feature>
<gene>
    <name evidence="3" type="ORF">WOLCODRAFT_25634</name>
</gene>
<feature type="compositionally biased region" description="Basic and acidic residues" evidence="1">
    <location>
        <begin position="54"/>
        <end position="68"/>
    </location>
</feature>